<dbReference type="InterPro" id="IPR016171">
    <property type="entry name" value="Vanillyl_alc_oxidase_C-sub2"/>
</dbReference>
<dbReference type="GO" id="GO:0004458">
    <property type="term" value="F:D-lactate dehydrogenase (cytochrome) activity"/>
    <property type="evidence" value="ECO:0007669"/>
    <property type="project" value="UniProtKB-EC"/>
</dbReference>
<evidence type="ECO:0000259" key="8">
    <source>
        <dbReference type="PROSITE" id="PS51387"/>
    </source>
</evidence>
<evidence type="ECO:0000256" key="5">
    <source>
        <dbReference type="ARBA" id="ARBA00022946"/>
    </source>
</evidence>
<sequence>MGEALVSALRGVVRGGVTDDRKTIEAYSRDASIFRVRPRVAAFPKDAEDVTALVRFVREHRRDDSTLSLTARSAGTDMSGGPLNESVIVDFTRSLNRILEVGEDFSVVEPGCPFRDFEKAIVSKGLMLPSYPASKHLCAVGGMVANNSGGEKTLTYGKTADYVQELSVVLADGEEHIIRALTLEELEEKCRSQGFEGECYRKLRELLEQNAERIRGAKPDVSKNSSGYALWDIWDGKRFDLTRLFVGSQGTLGLITRIRFRLVPKKRYHRMLVIFVEDLKPLPAMVETLLRFRPETLESYDDHTLKFALRYFPDLIRSMRTNPFALFLQFIPDAWLVLRRALREGLPKLTILAEFTGDDLIEVQKRIDAAEAELEKFHRPMREADSEADTAKYWTIRRESFNLLRHHVQGKHTAPFIDDIIVRPSKLAEFFPKLEAILGRYPDLIYTIAGHVGDGNFHIIPLMDLRGERERALIPKLSDEVYRLVKEYGGSMSAEHNDGIIRTPYLSLMFGEDIVALFRQVKEIFDPDNIFNPGKKVGGTMEYALAHITPY</sequence>
<dbReference type="InterPro" id="IPR006094">
    <property type="entry name" value="Oxid_FAD_bind_N"/>
</dbReference>
<evidence type="ECO:0000256" key="3">
    <source>
        <dbReference type="ARBA" id="ARBA00022630"/>
    </source>
</evidence>
<dbReference type="STRING" id="1802363.A2682_02415"/>
<reference evidence="9 10" key="1">
    <citation type="journal article" date="2016" name="Nat. Commun.">
        <title>Thousands of microbial genomes shed light on interconnected biogeochemical processes in an aquifer system.</title>
        <authorList>
            <person name="Anantharaman K."/>
            <person name="Brown C.T."/>
            <person name="Hug L.A."/>
            <person name="Sharon I."/>
            <person name="Castelle C.J."/>
            <person name="Probst A.J."/>
            <person name="Thomas B.C."/>
            <person name="Singh A."/>
            <person name="Wilkins M.J."/>
            <person name="Karaoz U."/>
            <person name="Brodie E.L."/>
            <person name="Williams K.H."/>
            <person name="Hubbard S.S."/>
            <person name="Banfield J.F."/>
        </authorList>
    </citation>
    <scope>NUCLEOTIDE SEQUENCE [LARGE SCALE GENOMIC DNA]</scope>
    <source>
        <strain evidence="10">RIFCSPHIGHO2_01_FULL_58_15</strain>
    </source>
</reference>
<dbReference type="SUPFAM" id="SSF55103">
    <property type="entry name" value="FAD-linked oxidases, C-terminal domain"/>
    <property type="match status" value="1"/>
</dbReference>
<evidence type="ECO:0000256" key="7">
    <source>
        <dbReference type="ARBA" id="ARBA00038897"/>
    </source>
</evidence>
<accession>A0A1G2PIX9</accession>
<dbReference type="InterPro" id="IPR016166">
    <property type="entry name" value="FAD-bd_PCMH"/>
</dbReference>
<comment type="similarity">
    <text evidence="2">Belongs to the FAD-binding oxidoreductase/transferase type 4 family.</text>
</comment>
<keyword evidence="3" id="KW-0285">Flavoprotein</keyword>
<dbReference type="PANTHER" id="PTHR11748:SF111">
    <property type="entry name" value="D-LACTATE DEHYDROGENASE, MITOCHONDRIAL-RELATED"/>
    <property type="match status" value="1"/>
</dbReference>
<evidence type="ECO:0000313" key="9">
    <source>
        <dbReference type="EMBL" id="OHA48223.1"/>
    </source>
</evidence>
<dbReference type="GO" id="GO:1903457">
    <property type="term" value="P:lactate catabolic process"/>
    <property type="evidence" value="ECO:0007669"/>
    <property type="project" value="TreeGrafter"/>
</dbReference>
<dbReference type="Gene3D" id="1.10.45.10">
    <property type="entry name" value="Vanillyl-alcohol Oxidase, Chain A, domain 4"/>
    <property type="match status" value="1"/>
</dbReference>
<dbReference type="PROSITE" id="PS51387">
    <property type="entry name" value="FAD_PCMH"/>
    <property type="match status" value="1"/>
</dbReference>
<dbReference type="EC" id="1.1.2.4" evidence="7"/>
<evidence type="ECO:0000256" key="2">
    <source>
        <dbReference type="ARBA" id="ARBA00008000"/>
    </source>
</evidence>
<gene>
    <name evidence="9" type="ORF">A2682_02415</name>
</gene>
<name>A0A1G2PIX9_TERXR</name>
<dbReference type="Gene3D" id="3.30.465.10">
    <property type="match status" value="2"/>
</dbReference>
<protein>
    <recommendedName>
        <fullName evidence="7">D-lactate dehydrogenase (cytochrome)</fullName>
        <ecNumber evidence="7">1.1.2.4</ecNumber>
    </recommendedName>
</protein>
<dbReference type="AlphaFoldDB" id="A0A1G2PIX9"/>
<dbReference type="InterPro" id="IPR004113">
    <property type="entry name" value="FAD-bd_oxidored_4_C"/>
</dbReference>
<keyword evidence="5" id="KW-0809">Transit peptide</keyword>
<comment type="cofactor">
    <cofactor evidence="1">
        <name>FAD</name>
        <dbReference type="ChEBI" id="CHEBI:57692"/>
    </cofactor>
</comment>
<dbReference type="GO" id="GO:0071949">
    <property type="term" value="F:FAD binding"/>
    <property type="evidence" value="ECO:0007669"/>
    <property type="project" value="InterPro"/>
</dbReference>
<comment type="caution">
    <text evidence="9">The sequence shown here is derived from an EMBL/GenBank/DDBJ whole genome shotgun (WGS) entry which is preliminary data.</text>
</comment>
<dbReference type="InterPro" id="IPR016164">
    <property type="entry name" value="FAD-linked_Oxase-like_C"/>
</dbReference>
<feature type="domain" description="FAD-binding PCMH-type" evidence="8">
    <location>
        <begin position="34"/>
        <end position="265"/>
    </location>
</feature>
<proteinExistence type="inferred from homology"/>
<evidence type="ECO:0000256" key="1">
    <source>
        <dbReference type="ARBA" id="ARBA00001974"/>
    </source>
</evidence>
<dbReference type="Gene3D" id="3.30.70.2740">
    <property type="match status" value="1"/>
</dbReference>
<organism evidence="9 10">
    <name type="scientific">Terrybacteria sp. (strain RIFCSPHIGHO2_01_FULL_58_15)</name>
    <dbReference type="NCBI Taxonomy" id="1802363"/>
    <lineage>
        <taxon>Bacteria</taxon>
        <taxon>Candidatus Terryibacteriota</taxon>
    </lineage>
</organism>
<dbReference type="EMBL" id="MHST01000024">
    <property type="protein sequence ID" value="OHA48223.1"/>
    <property type="molecule type" value="Genomic_DNA"/>
</dbReference>
<keyword evidence="6" id="KW-0560">Oxidoreductase</keyword>
<dbReference type="SUPFAM" id="SSF56176">
    <property type="entry name" value="FAD-binding/transporter-associated domain-like"/>
    <property type="match status" value="1"/>
</dbReference>
<evidence type="ECO:0000313" key="10">
    <source>
        <dbReference type="Proteomes" id="UP000178690"/>
    </source>
</evidence>
<dbReference type="Pfam" id="PF01565">
    <property type="entry name" value="FAD_binding_4"/>
    <property type="match status" value="1"/>
</dbReference>
<dbReference type="InterPro" id="IPR036318">
    <property type="entry name" value="FAD-bd_PCMH-like_sf"/>
</dbReference>
<keyword evidence="4" id="KW-0274">FAD</keyword>
<dbReference type="PANTHER" id="PTHR11748">
    <property type="entry name" value="D-LACTATE DEHYDROGENASE"/>
    <property type="match status" value="1"/>
</dbReference>
<evidence type="ECO:0000256" key="6">
    <source>
        <dbReference type="ARBA" id="ARBA00023002"/>
    </source>
</evidence>
<dbReference type="Pfam" id="PF02913">
    <property type="entry name" value="FAD-oxidase_C"/>
    <property type="match status" value="1"/>
</dbReference>
<dbReference type="InterPro" id="IPR016169">
    <property type="entry name" value="FAD-bd_PCMH_sub2"/>
</dbReference>
<dbReference type="GO" id="GO:0008720">
    <property type="term" value="F:D-lactate dehydrogenase (NAD+) activity"/>
    <property type="evidence" value="ECO:0007669"/>
    <property type="project" value="TreeGrafter"/>
</dbReference>
<evidence type="ECO:0000256" key="4">
    <source>
        <dbReference type="ARBA" id="ARBA00022827"/>
    </source>
</evidence>
<dbReference type="Proteomes" id="UP000178690">
    <property type="component" value="Unassembled WGS sequence"/>
</dbReference>